<gene>
    <name evidence="3" type="ORF">ABLG96_01060</name>
</gene>
<evidence type="ECO:0008006" key="4">
    <source>
        <dbReference type="Google" id="ProtNLM"/>
    </source>
</evidence>
<feature type="compositionally biased region" description="Basic and acidic residues" evidence="1">
    <location>
        <begin position="95"/>
        <end position="107"/>
    </location>
</feature>
<accession>A0AAU8DP58</accession>
<feature type="region of interest" description="Disordered" evidence="1">
    <location>
        <begin position="91"/>
        <end position="119"/>
    </location>
</feature>
<dbReference type="AlphaFoldDB" id="A0AAU8DP58"/>
<feature type="transmembrane region" description="Helical" evidence="2">
    <location>
        <begin position="35"/>
        <end position="60"/>
    </location>
</feature>
<feature type="region of interest" description="Disordered" evidence="1">
    <location>
        <begin position="1"/>
        <end position="31"/>
    </location>
</feature>
<dbReference type="RefSeq" id="WP_353649585.1">
    <property type="nucleotide sequence ID" value="NZ_CP159218.1"/>
</dbReference>
<protein>
    <recommendedName>
        <fullName evidence="4">DUF4352 domain-containing protein</fullName>
    </recommendedName>
</protein>
<reference evidence="3" key="1">
    <citation type="submission" date="2024-05" db="EMBL/GenBank/DDBJ databases">
        <authorList>
            <person name="Cai S.Y."/>
            <person name="Jin L.M."/>
            <person name="Li H.R."/>
        </authorList>
    </citation>
    <scope>NUCLEOTIDE SEQUENCE</scope>
    <source>
        <strain evidence="3">A5-74</strain>
    </source>
</reference>
<evidence type="ECO:0000313" key="3">
    <source>
        <dbReference type="EMBL" id="XCG63970.1"/>
    </source>
</evidence>
<evidence type="ECO:0000256" key="1">
    <source>
        <dbReference type="SAM" id="MobiDB-lite"/>
    </source>
</evidence>
<name>A0AAU8DP58_9ACTN</name>
<evidence type="ECO:0000256" key="2">
    <source>
        <dbReference type="SAM" id="Phobius"/>
    </source>
</evidence>
<proteinExistence type="predicted"/>
<sequence>MTNWQSNDQNLYSQGSPRPVGGDPAPSGPTTTRRWLLPTLIAVAVVVAVGAGVAGAAIGYDNGANTSAASFAARPTPTATVTATVVSTPAPKTVTKVETESETKTETETETETATPEAPATLSLEGSIQIQGADNWKPVTGGCEGDSGYDDLTTGATVIVYDGTNNNAGAGSLDKSEISGTSCKMSFSISDVVGGSNVYLVEVASRGKLKAELVGDTLFYFGTIGE</sequence>
<keyword evidence="2" id="KW-0812">Transmembrane</keyword>
<feature type="compositionally biased region" description="Polar residues" evidence="1">
    <location>
        <begin position="1"/>
        <end position="16"/>
    </location>
</feature>
<keyword evidence="2" id="KW-0472">Membrane</keyword>
<dbReference type="EMBL" id="CP159218">
    <property type="protein sequence ID" value="XCG63970.1"/>
    <property type="molecule type" value="Genomic_DNA"/>
</dbReference>
<organism evidence="3">
    <name type="scientific">Nakamurella sp. A5-74</name>
    <dbReference type="NCBI Taxonomy" id="3158264"/>
    <lineage>
        <taxon>Bacteria</taxon>
        <taxon>Bacillati</taxon>
        <taxon>Actinomycetota</taxon>
        <taxon>Actinomycetes</taxon>
        <taxon>Nakamurellales</taxon>
        <taxon>Nakamurellaceae</taxon>
        <taxon>Nakamurella</taxon>
    </lineage>
</organism>
<keyword evidence="2" id="KW-1133">Transmembrane helix</keyword>